<dbReference type="InterPro" id="IPR002328">
    <property type="entry name" value="ADH_Zn_CS"/>
</dbReference>
<keyword evidence="3 5" id="KW-0862">Zinc</keyword>
<comment type="cofactor">
    <cofactor evidence="1 5">
        <name>Zn(2+)</name>
        <dbReference type="ChEBI" id="CHEBI:29105"/>
    </cofactor>
</comment>
<evidence type="ECO:0000256" key="4">
    <source>
        <dbReference type="ARBA" id="ARBA00023002"/>
    </source>
</evidence>
<feature type="domain" description="Alcohol dehydrogenase-like N-terminal" evidence="7">
    <location>
        <begin position="25"/>
        <end position="153"/>
    </location>
</feature>
<organism evidence="8 9">
    <name type="scientific">Roseiconus nitratireducens</name>
    <dbReference type="NCBI Taxonomy" id="2605748"/>
    <lineage>
        <taxon>Bacteria</taxon>
        <taxon>Pseudomonadati</taxon>
        <taxon>Planctomycetota</taxon>
        <taxon>Planctomycetia</taxon>
        <taxon>Pirellulales</taxon>
        <taxon>Pirellulaceae</taxon>
        <taxon>Roseiconus</taxon>
    </lineage>
</organism>
<comment type="similarity">
    <text evidence="5">Belongs to the zinc-containing alcohol dehydrogenase family.</text>
</comment>
<dbReference type="AlphaFoldDB" id="A0A5M6D1E3"/>
<dbReference type="GO" id="GO:0008270">
    <property type="term" value="F:zinc ion binding"/>
    <property type="evidence" value="ECO:0007669"/>
    <property type="project" value="InterPro"/>
</dbReference>
<dbReference type="CDD" id="cd08283">
    <property type="entry name" value="FDH_like_1"/>
    <property type="match status" value="1"/>
</dbReference>
<evidence type="ECO:0000256" key="3">
    <source>
        <dbReference type="ARBA" id="ARBA00022833"/>
    </source>
</evidence>
<reference evidence="8 9" key="1">
    <citation type="submission" date="2019-08" db="EMBL/GenBank/DDBJ databases">
        <authorList>
            <person name="Dhanesh K."/>
            <person name="Kumar G."/>
            <person name="Sasikala C."/>
            <person name="Venkata Ramana C."/>
        </authorList>
    </citation>
    <scope>NUCLEOTIDE SEQUENCE [LARGE SCALE GENOMIC DNA]</scope>
    <source>
        <strain evidence="8 9">JC645</strain>
    </source>
</reference>
<protein>
    <submittedName>
        <fullName evidence="8">Glutathione-dependent formaldehyde dehydrogenase</fullName>
    </submittedName>
</protein>
<dbReference type="SUPFAM" id="SSF50129">
    <property type="entry name" value="GroES-like"/>
    <property type="match status" value="1"/>
</dbReference>
<gene>
    <name evidence="8" type="ORF">FYK55_24255</name>
</gene>
<dbReference type="InterPro" id="IPR013154">
    <property type="entry name" value="ADH-like_N"/>
</dbReference>
<dbReference type="Proteomes" id="UP000324479">
    <property type="component" value="Unassembled WGS sequence"/>
</dbReference>
<dbReference type="EMBL" id="VWOX01000019">
    <property type="protein sequence ID" value="KAA5539449.1"/>
    <property type="molecule type" value="Genomic_DNA"/>
</dbReference>
<keyword evidence="9" id="KW-1185">Reference proteome</keyword>
<dbReference type="Pfam" id="PF00107">
    <property type="entry name" value="ADH_zinc_N"/>
    <property type="match status" value="1"/>
</dbReference>
<sequence length="389" mass="42168">MKAVCWHGRNDIRVDNVDDPKILEPTDAIIRVTASGICGSDLHLMAGAAPAMESGDIIGHEPMGEVVEVGAAVNRLKPGDRVVVPFTISCGSCFFCQNDLYSLCDESNRNADQAKSVMGHSPAGLFGYTHMLGGYAGGQAEYLRVPYADVGPIKVPDGLPDEQVVFLSDIFPTGYMAAENCDIKPTDTVAVWGCGPVGQFTIQSAWMLGAKRVIAIDTVPERLEMARSVSKAEVIDYEKSDVYETLQEMTDGRGPDCCIDAVGAENHVAGQLQTVVDETKTALHLGSDRPHVLNEIFKCSRKGGKVSVPGVYFSSVSLQWGTAMNKALQIRMGQTHMQRYLSPLLERIQSGEIDPSFVVTHVESLKDAPEAYKKFRDKADGCIKVVLKP</sequence>
<dbReference type="PANTHER" id="PTHR42813">
    <property type="entry name" value="ZINC-TYPE ALCOHOL DEHYDROGENASE-LIKE"/>
    <property type="match status" value="1"/>
</dbReference>
<proteinExistence type="inferred from homology"/>
<evidence type="ECO:0000313" key="8">
    <source>
        <dbReference type="EMBL" id="KAA5539449.1"/>
    </source>
</evidence>
<keyword evidence="2 5" id="KW-0479">Metal-binding</keyword>
<dbReference type="Gene3D" id="3.90.180.10">
    <property type="entry name" value="Medium-chain alcohol dehydrogenases, catalytic domain"/>
    <property type="match status" value="1"/>
</dbReference>
<feature type="domain" description="Alcohol dehydrogenase-like C-terminal" evidence="6">
    <location>
        <begin position="196"/>
        <end position="269"/>
    </location>
</feature>
<dbReference type="Gene3D" id="3.40.50.720">
    <property type="entry name" value="NAD(P)-binding Rossmann-like Domain"/>
    <property type="match status" value="1"/>
</dbReference>
<dbReference type="PANTHER" id="PTHR42813:SF2">
    <property type="entry name" value="DEHYDROGENASE, ZINC-CONTAINING, PUTATIVE (AFU_ORTHOLOGUE AFUA_2G02810)-RELATED"/>
    <property type="match status" value="1"/>
</dbReference>
<dbReference type="InterPro" id="IPR036291">
    <property type="entry name" value="NAD(P)-bd_dom_sf"/>
</dbReference>
<dbReference type="PROSITE" id="PS00059">
    <property type="entry name" value="ADH_ZINC"/>
    <property type="match status" value="1"/>
</dbReference>
<dbReference type="InterPro" id="IPR013149">
    <property type="entry name" value="ADH-like_C"/>
</dbReference>
<dbReference type="RefSeq" id="WP_150079224.1">
    <property type="nucleotide sequence ID" value="NZ_VWOX01000019.1"/>
</dbReference>
<comment type="caution">
    <text evidence="8">The sequence shown here is derived from an EMBL/GenBank/DDBJ whole genome shotgun (WGS) entry which is preliminary data.</text>
</comment>
<evidence type="ECO:0000259" key="7">
    <source>
        <dbReference type="Pfam" id="PF08240"/>
    </source>
</evidence>
<evidence type="ECO:0000256" key="2">
    <source>
        <dbReference type="ARBA" id="ARBA00022723"/>
    </source>
</evidence>
<dbReference type="InterPro" id="IPR011032">
    <property type="entry name" value="GroES-like_sf"/>
</dbReference>
<evidence type="ECO:0000259" key="6">
    <source>
        <dbReference type="Pfam" id="PF00107"/>
    </source>
</evidence>
<dbReference type="Pfam" id="PF08240">
    <property type="entry name" value="ADH_N"/>
    <property type="match status" value="1"/>
</dbReference>
<name>A0A5M6D1E3_9BACT</name>
<evidence type="ECO:0000256" key="1">
    <source>
        <dbReference type="ARBA" id="ARBA00001947"/>
    </source>
</evidence>
<evidence type="ECO:0000313" key="9">
    <source>
        <dbReference type="Proteomes" id="UP000324479"/>
    </source>
</evidence>
<accession>A0A5M6D1E3</accession>
<dbReference type="SUPFAM" id="SSF51735">
    <property type="entry name" value="NAD(P)-binding Rossmann-fold domains"/>
    <property type="match status" value="1"/>
</dbReference>
<dbReference type="GO" id="GO:0016491">
    <property type="term" value="F:oxidoreductase activity"/>
    <property type="evidence" value="ECO:0007669"/>
    <property type="project" value="UniProtKB-KW"/>
</dbReference>
<evidence type="ECO:0000256" key="5">
    <source>
        <dbReference type="RuleBase" id="RU361277"/>
    </source>
</evidence>
<keyword evidence="4" id="KW-0560">Oxidoreductase</keyword>